<feature type="region of interest" description="Disordered" evidence="5">
    <location>
        <begin position="1"/>
        <end position="67"/>
    </location>
</feature>
<gene>
    <name evidence="7" type="primary">ga21859</name>
    <name evidence="7" type="ORF">PR202_ga21859</name>
</gene>
<dbReference type="PANTHER" id="PTHR47972">
    <property type="entry name" value="KINESIN-LIKE PROTEIN KLP-3"/>
    <property type="match status" value="1"/>
</dbReference>
<feature type="binding site" evidence="3">
    <location>
        <begin position="404"/>
        <end position="411"/>
    </location>
    <ligand>
        <name>ATP</name>
        <dbReference type="ChEBI" id="CHEBI:30616"/>
    </ligand>
</feature>
<dbReference type="Pfam" id="PF00225">
    <property type="entry name" value="Kinesin"/>
    <property type="match status" value="1"/>
</dbReference>
<feature type="domain" description="Kinesin motor" evidence="6">
    <location>
        <begin position="338"/>
        <end position="465"/>
    </location>
</feature>
<dbReference type="GO" id="GO:0007018">
    <property type="term" value="P:microtubule-based movement"/>
    <property type="evidence" value="ECO:0007669"/>
    <property type="project" value="InterPro"/>
</dbReference>
<dbReference type="InterPro" id="IPR036961">
    <property type="entry name" value="Kinesin_motor_dom_sf"/>
</dbReference>
<dbReference type="AlphaFoldDB" id="A0AAV5D212"/>
<dbReference type="PANTHER" id="PTHR47972:SF14">
    <property type="entry name" value="KINESIN-LIKE PROTEIN KIN-14J"/>
    <property type="match status" value="1"/>
</dbReference>
<dbReference type="EMBL" id="BQKI01000010">
    <property type="protein sequence ID" value="GJN04317.1"/>
    <property type="molecule type" value="Genomic_DNA"/>
</dbReference>
<evidence type="ECO:0000256" key="4">
    <source>
        <dbReference type="SAM" id="Coils"/>
    </source>
</evidence>
<keyword evidence="2 3" id="KW-0505">Motor protein</keyword>
<proteinExistence type="inferred from homology"/>
<evidence type="ECO:0000256" key="3">
    <source>
        <dbReference type="PROSITE-ProRule" id="PRU00283"/>
    </source>
</evidence>
<dbReference type="PROSITE" id="PS50067">
    <property type="entry name" value="KINESIN_MOTOR_2"/>
    <property type="match status" value="1"/>
</dbReference>
<reference evidence="7" key="2">
    <citation type="submission" date="2021-12" db="EMBL/GenBank/DDBJ databases">
        <title>Resequencing data analysis of finger millet.</title>
        <authorList>
            <person name="Hatakeyama M."/>
            <person name="Aluri S."/>
            <person name="Balachadran M.T."/>
            <person name="Sivarajan S.R."/>
            <person name="Poveda L."/>
            <person name="Shimizu-Inatsugi R."/>
            <person name="Schlapbach R."/>
            <person name="Sreeman S.M."/>
            <person name="Shimizu K.K."/>
        </authorList>
    </citation>
    <scope>NUCLEOTIDE SEQUENCE</scope>
</reference>
<organism evidence="7 8">
    <name type="scientific">Eleusine coracana subsp. coracana</name>
    <dbReference type="NCBI Taxonomy" id="191504"/>
    <lineage>
        <taxon>Eukaryota</taxon>
        <taxon>Viridiplantae</taxon>
        <taxon>Streptophyta</taxon>
        <taxon>Embryophyta</taxon>
        <taxon>Tracheophyta</taxon>
        <taxon>Spermatophyta</taxon>
        <taxon>Magnoliopsida</taxon>
        <taxon>Liliopsida</taxon>
        <taxon>Poales</taxon>
        <taxon>Poaceae</taxon>
        <taxon>PACMAD clade</taxon>
        <taxon>Chloridoideae</taxon>
        <taxon>Cynodonteae</taxon>
        <taxon>Eleusininae</taxon>
        <taxon>Eleusine</taxon>
    </lineage>
</organism>
<keyword evidence="3" id="KW-0547">Nucleotide-binding</keyword>
<evidence type="ECO:0000256" key="2">
    <source>
        <dbReference type="ARBA" id="ARBA00023175"/>
    </source>
</evidence>
<evidence type="ECO:0000313" key="7">
    <source>
        <dbReference type="EMBL" id="GJN04317.1"/>
    </source>
</evidence>
<dbReference type="GO" id="GO:0005524">
    <property type="term" value="F:ATP binding"/>
    <property type="evidence" value="ECO:0007669"/>
    <property type="project" value="UniProtKB-UniRule"/>
</dbReference>
<feature type="compositionally biased region" description="Basic residues" evidence="5">
    <location>
        <begin position="31"/>
        <end position="48"/>
    </location>
</feature>
<dbReference type="Proteomes" id="UP001054889">
    <property type="component" value="Unassembled WGS sequence"/>
</dbReference>
<evidence type="ECO:0000256" key="1">
    <source>
        <dbReference type="ARBA" id="ARBA00022701"/>
    </source>
</evidence>
<feature type="coiled-coil region" evidence="4">
    <location>
        <begin position="264"/>
        <end position="291"/>
    </location>
</feature>
<dbReference type="SUPFAM" id="SSF52540">
    <property type="entry name" value="P-loop containing nucleoside triphosphate hydrolases"/>
    <property type="match status" value="1"/>
</dbReference>
<protein>
    <recommendedName>
        <fullName evidence="6">Kinesin motor domain-containing protein</fullName>
    </recommendedName>
</protein>
<dbReference type="Gene3D" id="3.40.850.10">
    <property type="entry name" value="Kinesin motor domain"/>
    <property type="match status" value="2"/>
</dbReference>
<comment type="caution">
    <text evidence="7">The sequence shown here is derived from an EMBL/GenBank/DDBJ whole genome shotgun (WGS) entry which is preliminary data.</text>
</comment>
<evidence type="ECO:0000256" key="5">
    <source>
        <dbReference type="SAM" id="MobiDB-lite"/>
    </source>
</evidence>
<dbReference type="InterPro" id="IPR027640">
    <property type="entry name" value="Kinesin-like_fam"/>
</dbReference>
<evidence type="ECO:0000259" key="6">
    <source>
        <dbReference type="PROSITE" id="PS50067"/>
    </source>
</evidence>
<keyword evidence="3" id="KW-0067">ATP-binding</keyword>
<keyword evidence="1" id="KW-0493">Microtubule</keyword>
<dbReference type="InterPro" id="IPR001752">
    <property type="entry name" value="Kinesin_motor_dom"/>
</dbReference>
<keyword evidence="4" id="KW-0175">Coiled coil</keyword>
<dbReference type="GO" id="GO:0005874">
    <property type="term" value="C:microtubule"/>
    <property type="evidence" value="ECO:0007669"/>
    <property type="project" value="UniProtKB-KW"/>
</dbReference>
<feature type="compositionally biased region" description="Acidic residues" evidence="5">
    <location>
        <begin position="58"/>
        <end position="67"/>
    </location>
</feature>
<dbReference type="GO" id="GO:0008017">
    <property type="term" value="F:microtubule binding"/>
    <property type="evidence" value="ECO:0007669"/>
    <property type="project" value="InterPro"/>
</dbReference>
<evidence type="ECO:0000313" key="8">
    <source>
        <dbReference type="Proteomes" id="UP001054889"/>
    </source>
</evidence>
<name>A0AAV5D212_ELECO</name>
<sequence>MAGESSPSPASPSPPKHSRSHEGAQPDASPKRRKRHHRHHHRRTHHHRSPEPVTANPMEEDEVEEREILDVTAASMDVDADFQASLARTERSADLFCDDILGESPAAMRKPETCGNGAEADSNTDMTKLHTLALPTHSSSKDERKSVPSACDPESGDALTLPKKELFEIIAQKMYEKSGKIFTHRQLCDKFKRFKCRHKDKSKSDSFGELMHGYDLPLENLMREGEVEAYKSTTVEEESQTEKRTEMDGKEILLMKDKEIEVMKIKHEQQIEEIETNAKQKEEHLSTKVKELEDHVKDMRKSSQLISKDMCALQLKWRDEVSNLGSNLKYLVDAAENYAKVFAENKKLHNENKILYNELQELKGQSVSIPLFVLKHLQGQVFLEIQPLIRSVLDGFSVCIFAYGQTGSGKTYTMIQSTSDGLVIPEATLHLVESTSDVLKLMEMGNQNRAVGSTALNESSSRSHR</sequence>
<reference evidence="7" key="1">
    <citation type="journal article" date="2018" name="DNA Res.">
        <title>Multiple hybrid de novo genome assembly of finger millet, an orphan allotetraploid crop.</title>
        <authorList>
            <person name="Hatakeyama M."/>
            <person name="Aluri S."/>
            <person name="Balachadran M.T."/>
            <person name="Sivarajan S.R."/>
            <person name="Patrignani A."/>
            <person name="Gruter S."/>
            <person name="Poveda L."/>
            <person name="Shimizu-Inatsugi R."/>
            <person name="Baeten J."/>
            <person name="Francoijs K.J."/>
            <person name="Nataraja K.N."/>
            <person name="Reddy Y.A.N."/>
            <person name="Phadnis S."/>
            <person name="Ravikumar R.L."/>
            <person name="Schlapbach R."/>
            <person name="Sreeman S.M."/>
            <person name="Shimizu K.K."/>
        </authorList>
    </citation>
    <scope>NUCLEOTIDE SEQUENCE</scope>
</reference>
<comment type="similarity">
    <text evidence="3">Belongs to the TRAFAC class myosin-kinesin ATPase superfamily. Kinesin family.</text>
</comment>
<feature type="region of interest" description="Disordered" evidence="5">
    <location>
        <begin position="136"/>
        <end position="156"/>
    </location>
</feature>
<keyword evidence="8" id="KW-1185">Reference proteome</keyword>
<accession>A0AAV5D212</accession>
<dbReference type="SMART" id="SM00129">
    <property type="entry name" value="KISc"/>
    <property type="match status" value="1"/>
</dbReference>
<dbReference type="GO" id="GO:0003777">
    <property type="term" value="F:microtubule motor activity"/>
    <property type="evidence" value="ECO:0007669"/>
    <property type="project" value="InterPro"/>
</dbReference>
<dbReference type="InterPro" id="IPR027417">
    <property type="entry name" value="P-loop_NTPase"/>
</dbReference>